<evidence type="ECO:0000256" key="1">
    <source>
        <dbReference type="ARBA" id="ARBA00022679"/>
    </source>
</evidence>
<proteinExistence type="inferred from homology"/>
<dbReference type="Proteomes" id="UP000811609">
    <property type="component" value="Chromosome 5"/>
</dbReference>
<evidence type="ECO:0000259" key="3">
    <source>
        <dbReference type="Pfam" id="PF00685"/>
    </source>
</evidence>
<keyword evidence="1 2" id="KW-0808">Transferase</keyword>
<protein>
    <recommendedName>
        <fullName evidence="2">Sulfotransferase</fullName>
        <ecNumber evidence="2">2.8.2.-</ecNumber>
    </recommendedName>
</protein>
<dbReference type="PANTHER" id="PTHR11783">
    <property type="entry name" value="SULFOTRANSFERASE SULT"/>
    <property type="match status" value="1"/>
</dbReference>
<comment type="similarity">
    <text evidence="2">Belongs to the sulfotransferase 1 family.</text>
</comment>
<dbReference type="EC" id="2.8.2.-" evidence="2"/>
<dbReference type="Pfam" id="PF00685">
    <property type="entry name" value="Sulfotransfer_1"/>
    <property type="match status" value="2"/>
</dbReference>
<dbReference type="GO" id="GO:0008146">
    <property type="term" value="F:sulfotransferase activity"/>
    <property type="evidence" value="ECO:0007669"/>
    <property type="project" value="InterPro"/>
</dbReference>
<feature type="domain" description="Sulfotransferase" evidence="3">
    <location>
        <begin position="16"/>
        <end position="267"/>
    </location>
</feature>
<evidence type="ECO:0000256" key="2">
    <source>
        <dbReference type="RuleBase" id="RU361155"/>
    </source>
</evidence>
<dbReference type="AlphaFoldDB" id="A0A8T1QF84"/>
<gene>
    <name evidence="4" type="ORF">CIPAW_05G047600</name>
</gene>
<evidence type="ECO:0000313" key="4">
    <source>
        <dbReference type="EMBL" id="KAG6653043.1"/>
    </source>
</evidence>
<evidence type="ECO:0000313" key="5">
    <source>
        <dbReference type="Proteomes" id="UP000811609"/>
    </source>
</evidence>
<keyword evidence="5" id="KW-1185">Reference proteome</keyword>
<sequence length="435" mass="50296">MQGVLSLQKHFQARETDILMMTPPKVGTTWLKAILFAIVNRKHHLDLQKHPLLTNNPHILVPYLDLHLYNQKEVPDLTSFPSPRLFSTHLPYTLLPTSVKDSTCKIVYLYRNPKDTFVSLWHFLKNNGRTTDSFEETFDKFCQGVSNFGPYWDHVLSYWNESLEKPQRVLCLRYEELKERPTTHLKRIAEFLGCPFSSEEETKGMVNDISRLCSFDYLSKLAVNKSGTTHNMKTESLFRRGEIGDWVNYLTPQMSKKLDDIFKEKFHARLNSIIISLKIMSTLQSPSFTIDLEHLEEDGPSQECKDIDIEKGQLSEYHGFWIPTWSLEGVMASQKQFQARDTDVLLVTAPKVGTTWLKAILFALVNRMHYPNLQEHPLLTNLPHALVKDLNHASPKLLSTHMPYNLLPTSVKNSTCKIVYVYRNPKDTFVHFGIS</sequence>
<name>A0A8T1QF84_CARIL</name>
<reference evidence="4" key="1">
    <citation type="submission" date="2020-12" db="EMBL/GenBank/DDBJ databases">
        <title>WGS assembly of Carya illinoinensis cv. Pawnee.</title>
        <authorList>
            <person name="Platts A."/>
            <person name="Shu S."/>
            <person name="Wright S."/>
            <person name="Barry K."/>
            <person name="Edger P."/>
            <person name="Pires J.C."/>
            <person name="Schmutz J."/>
        </authorList>
    </citation>
    <scope>NUCLEOTIDE SEQUENCE</scope>
    <source>
        <tissue evidence="4">Leaf</tissue>
    </source>
</reference>
<comment type="caution">
    <text evidence="4">The sequence shown here is derived from an EMBL/GenBank/DDBJ whole genome shotgun (WGS) entry which is preliminary data.</text>
</comment>
<feature type="domain" description="Sulfotransferase" evidence="3">
    <location>
        <begin position="341"/>
        <end position="430"/>
    </location>
</feature>
<accession>A0A8T1QF84</accession>
<dbReference type="EMBL" id="CM031813">
    <property type="protein sequence ID" value="KAG6653043.1"/>
    <property type="molecule type" value="Genomic_DNA"/>
</dbReference>
<dbReference type="InterPro" id="IPR000863">
    <property type="entry name" value="Sulfotransferase_dom"/>
</dbReference>
<organism evidence="4 5">
    <name type="scientific">Carya illinoinensis</name>
    <name type="common">Pecan</name>
    <dbReference type="NCBI Taxonomy" id="32201"/>
    <lineage>
        <taxon>Eukaryota</taxon>
        <taxon>Viridiplantae</taxon>
        <taxon>Streptophyta</taxon>
        <taxon>Embryophyta</taxon>
        <taxon>Tracheophyta</taxon>
        <taxon>Spermatophyta</taxon>
        <taxon>Magnoliopsida</taxon>
        <taxon>eudicotyledons</taxon>
        <taxon>Gunneridae</taxon>
        <taxon>Pentapetalae</taxon>
        <taxon>rosids</taxon>
        <taxon>fabids</taxon>
        <taxon>Fagales</taxon>
        <taxon>Juglandaceae</taxon>
        <taxon>Carya</taxon>
    </lineage>
</organism>